<dbReference type="InterPro" id="IPR045155">
    <property type="entry name" value="Beta-lactam_cat"/>
</dbReference>
<feature type="region of interest" description="Disordered" evidence="7">
    <location>
        <begin position="162"/>
        <end position="186"/>
    </location>
</feature>
<dbReference type="PRINTS" id="PR00118">
    <property type="entry name" value="BLACTAMASEA"/>
</dbReference>
<evidence type="ECO:0000256" key="8">
    <source>
        <dbReference type="SAM" id="SignalP"/>
    </source>
</evidence>
<dbReference type="InterPro" id="IPR023650">
    <property type="entry name" value="Beta-lactam_class-A_AS"/>
</dbReference>
<dbReference type="InterPro" id="IPR000871">
    <property type="entry name" value="Beta-lactam_class-A"/>
</dbReference>
<feature type="domain" description="Beta-lactamase class A catalytic" evidence="9">
    <location>
        <begin position="55"/>
        <end position="266"/>
    </location>
</feature>
<evidence type="ECO:0000313" key="10">
    <source>
        <dbReference type="EMBL" id="GGE06863.1"/>
    </source>
</evidence>
<keyword evidence="11" id="KW-1185">Reference proteome</keyword>
<keyword evidence="8" id="KW-0732">Signal</keyword>
<comment type="similarity">
    <text evidence="2 6">Belongs to the class-A beta-lactamase family.</text>
</comment>
<feature type="chain" id="PRO_5037034917" description="Beta-lactamase" evidence="8">
    <location>
        <begin position="25"/>
        <end position="291"/>
    </location>
</feature>
<keyword evidence="5 6" id="KW-0046">Antibiotic resistance</keyword>
<dbReference type="EC" id="3.5.2.6" evidence="3 6"/>
<gene>
    <name evidence="10" type="ORF">GCM10011390_27450</name>
</gene>
<evidence type="ECO:0000313" key="11">
    <source>
        <dbReference type="Proteomes" id="UP000644699"/>
    </source>
</evidence>
<dbReference type="Gene3D" id="3.40.710.10">
    <property type="entry name" value="DD-peptidase/beta-lactamase superfamily"/>
    <property type="match status" value="1"/>
</dbReference>
<dbReference type="RefSeq" id="WP_188909395.1">
    <property type="nucleotide sequence ID" value="NZ_BMIQ01000004.1"/>
</dbReference>
<comment type="catalytic activity">
    <reaction evidence="1 6">
        <text>a beta-lactam + H2O = a substituted beta-amino acid</text>
        <dbReference type="Rhea" id="RHEA:20401"/>
        <dbReference type="ChEBI" id="CHEBI:15377"/>
        <dbReference type="ChEBI" id="CHEBI:35627"/>
        <dbReference type="ChEBI" id="CHEBI:140347"/>
        <dbReference type="EC" id="3.5.2.6"/>
    </reaction>
</comment>
<dbReference type="Proteomes" id="UP000644699">
    <property type="component" value="Unassembled WGS sequence"/>
</dbReference>
<sequence>MRSSLSRRAVLAGTFSLVVLPAAAAPMRRDDLAKSLEALEKTAGGRLGVAVLGSGGGEAVGWRLDERFPMCSTFKTLAAAAFLRGVDAGRWRLDERAVYGKDQLVEYSPVTEKHVGAPGLAYAEIAEAAIMLSDNTAGNLLIDRLGGPAAITDFARSLGDGATRLDRREPQLNEGKPGDPRDTTTPKAMVEGLRQLLFGDSLSEGSKQQLTAWLMASRTSATRLRAGLPHRWTSGSKTGTSDTAGIANDAGLFAPPNGEPLIVAAYLAEAHYPVERRNEVLAEVGHLIAAA</sequence>
<evidence type="ECO:0000256" key="4">
    <source>
        <dbReference type="ARBA" id="ARBA00022801"/>
    </source>
</evidence>
<name>A0A917E704_9HYPH</name>
<dbReference type="SUPFAM" id="SSF56601">
    <property type="entry name" value="beta-lactamase/transpeptidase-like"/>
    <property type="match status" value="1"/>
</dbReference>
<dbReference type="GO" id="GO:0046677">
    <property type="term" value="P:response to antibiotic"/>
    <property type="evidence" value="ECO:0007669"/>
    <property type="project" value="UniProtKB-UniRule"/>
</dbReference>
<dbReference type="NCBIfam" id="NF033103">
    <property type="entry name" value="bla_class_A"/>
    <property type="match status" value="1"/>
</dbReference>
<comment type="caution">
    <text evidence="10">The sequence shown here is derived from an EMBL/GenBank/DDBJ whole genome shotgun (WGS) entry which is preliminary data.</text>
</comment>
<feature type="signal peptide" evidence="8">
    <location>
        <begin position="1"/>
        <end position="24"/>
    </location>
</feature>
<evidence type="ECO:0000256" key="1">
    <source>
        <dbReference type="ARBA" id="ARBA00001526"/>
    </source>
</evidence>
<accession>A0A917E704</accession>
<dbReference type="PANTHER" id="PTHR35333:SF3">
    <property type="entry name" value="BETA-LACTAMASE-TYPE TRANSPEPTIDASE FOLD CONTAINING PROTEIN"/>
    <property type="match status" value="1"/>
</dbReference>
<dbReference type="InterPro" id="IPR012338">
    <property type="entry name" value="Beta-lactam/transpept-like"/>
</dbReference>
<dbReference type="PROSITE" id="PS00146">
    <property type="entry name" value="BETA_LACTAMASE_A"/>
    <property type="match status" value="1"/>
</dbReference>
<dbReference type="EMBL" id="BMIQ01000004">
    <property type="protein sequence ID" value="GGE06863.1"/>
    <property type="molecule type" value="Genomic_DNA"/>
</dbReference>
<evidence type="ECO:0000256" key="2">
    <source>
        <dbReference type="ARBA" id="ARBA00009009"/>
    </source>
</evidence>
<reference evidence="10" key="1">
    <citation type="journal article" date="2014" name="Int. J. Syst. Evol. Microbiol.">
        <title>Complete genome sequence of Corynebacterium casei LMG S-19264T (=DSM 44701T), isolated from a smear-ripened cheese.</title>
        <authorList>
            <consortium name="US DOE Joint Genome Institute (JGI-PGF)"/>
            <person name="Walter F."/>
            <person name="Albersmeier A."/>
            <person name="Kalinowski J."/>
            <person name="Ruckert C."/>
        </authorList>
    </citation>
    <scope>NUCLEOTIDE SEQUENCE</scope>
    <source>
        <strain evidence="10">CGMCC 1.15367</strain>
    </source>
</reference>
<evidence type="ECO:0000256" key="5">
    <source>
        <dbReference type="ARBA" id="ARBA00023251"/>
    </source>
</evidence>
<evidence type="ECO:0000256" key="7">
    <source>
        <dbReference type="SAM" id="MobiDB-lite"/>
    </source>
</evidence>
<evidence type="ECO:0000259" key="9">
    <source>
        <dbReference type="Pfam" id="PF13354"/>
    </source>
</evidence>
<dbReference type="PANTHER" id="PTHR35333">
    <property type="entry name" value="BETA-LACTAMASE"/>
    <property type="match status" value="1"/>
</dbReference>
<protein>
    <recommendedName>
        <fullName evidence="3 6">Beta-lactamase</fullName>
        <ecNumber evidence="3 6">3.5.2.6</ecNumber>
    </recommendedName>
</protein>
<dbReference type="GO" id="GO:0008800">
    <property type="term" value="F:beta-lactamase activity"/>
    <property type="evidence" value="ECO:0007669"/>
    <property type="project" value="UniProtKB-UniRule"/>
</dbReference>
<reference evidence="10" key="2">
    <citation type="submission" date="2020-09" db="EMBL/GenBank/DDBJ databases">
        <authorList>
            <person name="Sun Q."/>
            <person name="Zhou Y."/>
        </authorList>
    </citation>
    <scope>NUCLEOTIDE SEQUENCE</scope>
    <source>
        <strain evidence="10">CGMCC 1.15367</strain>
    </source>
</reference>
<evidence type="ECO:0000256" key="6">
    <source>
        <dbReference type="RuleBase" id="RU361140"/>
    </source>
</evidence>
<dbReference type="Pfam" id="PF13354">
    <property type="entry name" value="Beta-lactamase2"/>
    <property type="match status" value="1"/>
</dbReference>
<proteinExistence type="inferred from homology"/>
<keyword evidence="4 6" id="KW-0378">Hydrolase</keyword>
<dbReference type="AlphaFoldDB" id="A0A917E704"/>
<evidence type="ECO:0000256" key="3">
    <source>
        <dbReference type="ARBA" id="ARBA00012865"/>
    </source>
</evidence>
<organism evidence="10 11">
    <name type="scientific">Aureimonas endophytica</name>
    <dbReference type="NCBI Taxonomy" id="2027858"/>
    <lineage>
        <taxon>Bacteria</taxon>
        <taxon>Pseudomonadati</taxon>
        <taxon>Pseudomonadota</taxon>
        <taxon>Alphaproteobacteria</taxon>
        <taxon>Hyphomicrobiales</taxon>
        <taxon>Aurantimonadaceae</taxon>
        <taxon>Aureimonas</taxon>
    </lineage>
</organism>
<dbReference type="GO" id="GO:0030655">
    <property type="term" value="P:beta-lactam antibiotic catabolic process"/>
    <property type="evidence" value="ECO:0007669"/>
    <property type="project" value="InterPro"/>
</dbReference>
<feature type="compositionally biased region" description="Basic and acidic residues" evidence="7">
    <location>
        <begin position="163"/>
        <end position="184"/>
    </location>
</feature>